<dbReference type="PANTHER" id="PTHR46033:SF8">
    <property type="entry name" value="PROTEIN MAINTENANCE OF MERISTEMS-LIKE"/>
    <property type="match status" value="1"/>
</dbReference>
<keyword evidence="4" id="KW-1185">Reference proteome</keyword>
<feature type="non-terminal residue" evidence="3">
    <location>
        <position position="540"/>
    </location>
</feature>
<reference evidence="3 4" key="1">
    <citation type="journal article" date="2019" name="Sci. Rep.">
        <title>A high-quality genome of Eragrostis curvula grass provides insights into Poaceae evolution and supports new strategies to enhance forage quality.</title>
        <authorList>
            <person name="Carballo J."/>
            <person name="Santos B.A.C.M."/>
            <person name="Zappacosta D."/>
            <person name="Garbus I."/>
            <person name="Selva J.P."/>
            <person name="Gallo C.A."/>
            <person name="Diaz A."/>
            <person name="Albertini E."/>
            <person name="Caccamo M."/>
            <person name="Echenique V."/>
        </authorList>
    </citation>
    <scope>NUCLEOTIDE SEQUENCE [LARGE SCALE GENOMIC DNA]</scope>
    <source>
        <strain evidence="4">cv. Victoria</strain>
        <tissue evidence="3">Leaf</tissue>
    </source>
</reference>
<proteinExistence type="predicted"/>
<gene>
    <name evidence="3" type="ORF">EJB05_12869</name>
</gene>
<dbReference type="Gramene" id="TVU39449">
    <property type="protein sequence ID" value="TVU39449"/>
    <property type="gene ID" value="EJB05_12869"/>
</dbReference>
<evidence type="ECO:0000313" key="3">
    <source>
        <dbReference type="EMBL" id="TVU39449.1"/>
    </source>
</evidence>
<feature type="compositionally biased region" description="Polar residues" evidence="1">
    <location>
        <begin position="499"/>
        <end position="512"/>
    </location>
</feature>
<protein>
    <recommendedName>
        <fullName evidence="2">Aminotransferase-like plant mobile domain-containing protein</fullName>
    </recommendedName>
</protein>
<feature type="region of interest" description="Disordered" evidence="1">
    <location>
        <begin position="430"/>
        <end position="540"/>
    </location>
</feature>
<dbReference type="OrthoDB" id="593744at2759"/>
<dbReference type="AlphaFoldDB" id="A0A5J9VTE2"/>
<accession>A0A5J9VTE2</accession>
<dbReference type="Pfam" id="PF10536">
    <property type="entry name" value="PMD"/>
    <property type="match status" value="1"/>
</dbReference>
<dbReference type="EMBL" id="RWGY01000007">
    <property type="protein sequence ID" value="TVU39449.1"/>
    <property type="molecule type" value="Genomic_DNA"/>
</dbReference>
<organism evidence="3 4">
    <name type="scientific">Eragrostis curvula</name>
    <name type="common">weeping love grass</name>
    <dbReference type="NCBI Taxonomy" id="38414"/>
    <lineage>
        <taxon>Eukaryota</taxon>
        <taxon>Viridiplantae</taxon>
        <taxon>Streptophyta</taxon>
        <taxon>Embryophyta</taxon>
        <taxon>Tracheophyta</taxon>
        <taxon>Spermatophyta</taxon>
        <taxon>Magnoliopsida</taxon>
        <taxon>Liliopsida</taxon>
        <taxon>Poales</taxon>
        <taxon>Poaceae</taxon>
        <taxon>PACMAD clade</taxon>
        <taxon>Chloridoideae</taxon>
        <taxon>Eragrostideae</taxon>
        <taxon>Eragrostidinae</taxon>
        <taxon>Eragrostis</taxon>
    </lineage>
</organism>
<feature type="compositionally biased region" description="Low complexity" evidence="1">
    <location>
        <begin position="441"/>
        <end position="469"/>
    </location>
</feature>
<comment type="caution">
    <text evidence="3">The sequence shown here is derived from an EMBL/GenBank/DDBJ whole genome shotgun (WGS) entry which is preliminary data.</text>
</comment>
<feature type="non-terminal residue" evidence="3">
    <location>
        <position position="1"/>
    </location>
</feature>
<evidence type="ECO:0000256" key="1">
    <source>
        <dbReference type="SAM" id="MobiDB-lite"/>
    </source>
</evidence>
<evidence type="ECO:0000313" key="4">
    <source>
        <dbReference type="Proteomes" id="UP000324897"/>
    </source>
</evidence>
<feature type="domain" description="Aminotransferase-like plant mobile" evidence="2">
    <location>
        <begin position="2"/>
        <end position="325"/>
    </location>
</feature>
<name>A0A5J9VTE2_9POAL</name>
<evidence type="ECO:0000259" key="2">
    <source>
        <dbReference type="Pfam" id="PF10536"/>
    </source>
</evidence>
<dbReference type="PANTHER" id="PTHR46033">
    <property type="entry name" value="PROTEIN MAIN-LIKE 2"/>
    <property type="match status" value="1"/>
</dbReference>
<sequence>GEPATGRCDSAGWRARVAEFLGEEPPLPEAGKRGRSAGVPLSWLRARFGTCPVGADDATVTYHARAWVMHMFGTVLFPDGTGDAASWMYLPCLLDWDAAGQFSWGSAVLAFLYRQLCEACRRTKPRSSLGGCVYLLQLWMWSRLPVGRPRVRAPQPWTPEGVPEQLPTAAYVWENVGAPYAETERAYVEFSNELDALTPSCVNWWPYCGDDVAAVENGLGLNPLCRRDAALWTMRCPLICFYAVEYHLPIRVMRQFGRQQPFPPDTVSTSIELHKFDRSKQKKVTDFAHHHRAYLDEWRRFEDNCERIHAMHRDSSFRRYLEWYQSSTRYRLRQAWTDRDYADMESSDDENTPYDVATRQGTVVEIAPVLDRVGRDIRRSVNEIGNVMAFPAGQPDGESRLRAAMERLQRRLRRVAARCGCRAQTLQDVAPPVVSPERSRASGASRSRASGGSTSRGRPSTSRGASSSRTRSRARDSSSSDASDGNDEDYEAPDVIGPSQLQDAPASSQLTQRTRRPVDRYTPGTNALANKGKGKGKRGG</sequence>
<dbReference type="GO" id="GO:0010073">
    <property type="term" value="P:meristem maintenance"/>
    <property type="evidence" value="ECO:0007669"/>
    <property type="project" value="InterPro"/>
</dbReference>
<dbReference type="InterPro" id="IPR044824">
    <property type="entry name" value="MAIN-like"/>
</dbReference>
<dbReference type="Proteomes" id="UP000324897">
    <property type="component" value="Chromosome 4"/>
</dbReference>
<dbReference type="InterPro" id="IPR019557">
    <property type="entry name" value="AminoTfrase-like_pln_mobile"/>
</dbReference>